<dbReference type="GO" id="GO:0016139">
    <property type="term" value="P:glycoside catabolic process"/>
    <property type="evidence" value="ECO:0007669"/>
    <property type="project" value="TreeGrafter"/>
</dbReference>
<name>A0A8J7IY96_9FLAO</name>
<comment type="similarity">
    <text evidence="1">Belongs to the glycosyl hydrolase 29 family.</text>
</comment>
<evidence type="ECO:0000259" key="7">
    <source>
        <dbReference type="Pfam" id="PF01120"/>
    </source>
</evidence>
<keyword evidence="5" id="KW-0326">Glycosidase</keyword>
<dbReference type="AlphaFoldDB" id="A0A8J7IY96"/>
<evidence type="ECO:0000256" key="5">
    <source>
        <dbReference type="ARBA" id="ARBA00023295"/>
    </source>
</evidence>
<keyword evidence="4" id="KW-0378">Hydrolase</keyword>
<dbReference type="Gene3D" id="2.60.120.260">
    <property type="entry name" value="Galactose-binding domain-like"/>
    <property type="match status" value="1"/>
</dbReference>
<dbReference type="EMBL" id="JAELVQ010000015">
    <property type="protein sequence ID" value="MBJ6368780.1"/>
    <property type="molecule type" value="Genomic_DNA"/>
</dbReference>
<gene>
    <name evidence="8" type="ORF">JF259_11830</name>
</gene>
<dbReference type="PANTHER" id="PTHR10030:SF37">
    <property type="entry name" value="ALPHA-L-FUCOSIDASE-RELATED"/>
    <property type="match status" value="1"/>
</dbReference>
<keyword evidence="9" id="KW-1185">Reference proteome</keyword>
<accession>A0A8J7IY96</accession>
<proteinExistence type="inferred from homology"/>
<dbReference type="GO" id="GO:0004560">
    <property type="term" value="F:alpha-L-fucosidase activity"/>
    <property type="evidence" value="ECO:0007669"/>
    <property type="project" value="InterPro"/>
</dbReference>
<dbReference type="GO" id="GO:0005764">
    <property type="term" value="C:lysosome"/>
    <property type="evidence" value="ECO:0007669"/>
    <property type="project" value="TreeGrafter"/>
</dbReference>
<dbReference type="InterPro" id="IPR000933">
    <property type="entry name" value="Glyco_hydro_29"/>
</dbReference>
<evidence type="ECO:0000256" key="6">
    <source>
        <dbReference type="SAM" id="SignalP"/>
    </source>
</evidence>
<dbReference type="SUPFAM" id="SSF75005">
    <property type="entry name" value="Arabinanase/levansucrase/invertase"/>
    <property type="match status" value="2"/>
</dbReference>
<evidence type="ECO:0000256" key="4">
    <source>
        <dbReference type="ARBA" id="ARBA00022801"/>
    </source>
</evidence>
<dbReference type="Gene3D" id="3.20.20.80">
    <property type="entry name" value="Glycosidases"/>
    <property type="match status" value="1"/>
</dbReference>
<evidence type="ECO:0000256" key="3">
    <source>
        <dbReference type="ARBA" id="ARBA00022729"/>
    </source>
</evidence>
<dbReference type="InterPro" id="IPR057739">
    <property type="entry name" value="Glyco_hydro_29_N"/>
</dbReference>
<keyword evidence="3 6" id="KW-0732">Signal</keyword>
<comment type="caution">
    <text evidence="8">The sequence shown here is derived from an EMBL/GenBank/DDBJ whole genome shotgun (WGS) entry which is preliminary data.</text>
</comment>
<evidence type="ECO:0000313" key="9">
    <source>
        <dbReference type="Proteomes" id="UP000610931"/>
    </source>
</evidence>
<dbReference type="InterPro" id="IPR023296">
    <property type="entry name" value="Glyco_hydro_beta-prop_sf"/>
</dbReference>
<evidence type="ECO:0000256" key="2">
    <source>
        <dbReference type="ARBA" id="ARBA00012662"/>
    </source>
</evidence>
<reference evidence="8" key="1">
    <citation type="submission" date="2020-12" db="EMBL/GenBank/DDBJ databases">
        <title>Snuella sp. nov., isolated from sediment in Incheon.</title>
        <authorList>
            <person name="Kim W."/>
        </authorList>
    </citation>
    <scope>NUCLEOTIDE SEQUENCE</scope>
    <source>
        <strain evidence="8">CAU 1569</strain>
    </source>
</reference>
<feature type="domain" description="Glycoside hydrolase family 29 N-terminal" evidence="7">
    <location>
        <begin position="398"/>
        <end position="688"/>
    </location>
</feature>
<dbReference type="Pfam" id="PF01120">
    <property type="entry name" value="Alpha_L_fucos"/>
    <property type="match status" value="1"/>
</dbReference>
<organism evidence="8 9">
    <name type="scientific">Snuella sedimenti</name>
    <dbReference type="NCBI Taxonomy" id="2798802"/>
    <lineage>
        <taxon>Bacteria</taxon>
        <taxon>Pseudomonadati</taxon>
        <taxon>Bacteroidota</taxon>
        <taxon>Flavobacteriia</taxon>
        <taxon>Flavobacteriales</taxon>
        <taxon>Flavobacteriaceae</taxon>
        <taxon>Snuella</taxon>
    </lineage>
</organism>
<protein>
    <recommendedName>
        <fullName evidence="2">alpha-L-fucosidase</fullName>
        <ecNumber evidence="2">3.2.1.51</ecNumber>
    </recommendedName>
</protein>
<dbReference type="Gene3D" id="2.115.10.20">
    <property type="entry name" value="Glycosyl hydrolase domain, family 43"/>
    <property type="match status" value="1"/>
</dbReference>
<dbReference type="InterPro" id="IPR017853">
    <property type="entry name" value="GH"/>
</dbReference>
<feature type="chain" id="PRO_5035305394" description="alpha-L-fucosidase" evidence="6">
    <location>
        <begin position="23"/>
        <end position="793"/>
    </location>
</feature>
<dbReference type="EC" id="3.2.1.51" evidence="2"/>
<feature type="signal peptide" evidence="6">
    <location>
        <begin position="1"/>
        <end position="22"/>
    </location>
</feature>
<sequence>MKQIVKYNFIGALFFFVSLGVAQNTDDLRLYDSFKPITSDNVFKTEGYYNWGTSILKGEDGKYHMFYARWKKEYGFLGWLTHSEIAHATSKKPTGPWKFKEVVLEGARNNRWDAITAHNPKIKYFDGKYYLYYIATNLGDKDFTEEELIETAHTGYSHPNWKILRPNQRTGVAVSSSINGPWKRMDVPLIEPSGPITTLTVNPAIDRGGDGNYYLIVKGDKPNEKRFIRNQAIAISKSPLGPFEIQEKPVIDYIDTEDMSMWYDETRNRFYGVFHAHGFIGMVTSHDGIHWKKANEYVLMPKKVKMTDGSMLVPDRLERPFVYHENGKPKVLSLAAKKGDESYSIFIPIEEVSYPKPNHRQLAWQEAEMGVVFHYDLHVFDGIKYGQGNNRIDPVSNYQIFNPKQLDTDQWVKAAKDAGAKFAILTATHETGFALYQSKVNPYCLRAVDWRDGKGDIVADFVASCRKYGIKPGIYLGIRWNSFLGVHDFKVNGEGAFKENRQKWYNQMIEGMVKEICTNYGELFEIWFDGGADHPDNGAPDVLPIVRKYQPNCLFYHNGQLAEARWGGSESGTVADSCWSTFPYSATGAGESARKNIATNNFQLLKEGDPNGKFWVPAMADAPLRGYNGRHEWFWEPGDETHIFPLENLMDMYYKSVGRNATLIMGLTPDPEGLLPEPDAKRLKEWGDEINRRFFKPLKTVSGTGDKLILKLDTATEINHVIIQEDIKLGERVRAYAVEAFVNGKWKEVFRGKSIGHKRIEQFESIKVSRLRLRILKRDREPQIKSFSVYNVN</sequence>
<dbReference type="PANTHER" id="PTHR10030">
    <property type="entry name" value="ALPHA-L-FUCOSIDASE"/>
    <property type="match status" value="1"/>
</dbReference>
<dbReference type="SMART" id="SM00812">
    <property type="entry name" value="Alpha_L_fucos"/>
    <property type="match status" value="1"/>
</dbReference>
<dbReference type="Proteomes" id="UP000610931">
    <property type="component" value="Unassembled WGS sequence"/>
</dbReference>
<evidence type="ECO:0000256" key="1">
    <source>
        <dbReference type="ARBA" id="ARBA00007951"/>
    </source>
</evidence>
<dbReference type="RefSeq" id="WP_199115540.1">
    <property type="nucleotide sequence ID" value="NZ_JAELVQ010000015.1"/>
</dbReference>
<dbReference type="GO" id="GO:0006004">
    <property type="term" value="P:fucose metabolic process"/>
    <property type="evidence" value="ECO:0007669"/>
    <property type="project" value="TreeGrafter"/>
</dbReference>
<evidence type="ECO:0000313" key="8">
    <source>
        <dbReference type="EMBL" id="MBJ6368780.1"/>
    </source>
</evidence>
<dbReference type="CDD" id="cd08994">
    <property type="entry name" value="GH43_62_32_68_117_130-like"/>
    <property type="match status" value="1"/>
</dbReference>
<dbReference type="SUPFAM" id="SSF51445">
    <property type="entry name" value="(Trans)glycosidases"/>
    <property type="match status" value="1"/>
</dbReference>